<sequence>MLDKKKVRLDKKEVKNLFVAGYIASEIADILKAKVDTVKKCIDRNFKTEEVLSIHKEKRRIKKDIKRVISNTSNRYMGTEQLIKYNRSSFNMNKNGVLVYNNDHGLAPVDLPQRFKPVLG</sequence>
<dbReference type="PATRIC" id="fig|1491.408.peg.27"/>
<dbReference type="EMBL" id="KJ776584">
    <property type="protein sequence ID" value="AIW54955.1"/>
    <property type="molecule type" value="Genomic_DNA"/>
</dbReference>
<dbReference type="EMBL" id="KJ776585">
    <property type="protein sequence ID" value="AIW55010.1"/>
    <property type="molecule type" value="Genomic_DNA"/>
</dbReference>
<name>A0A093VZE1_CLOBO</name>
<keyword evidence="4" id="KW-0614">Plasmid</keyword>
<dbReference type="EMBL" id="KJ776579">
    <property type="protein sequence ID" value="AIW54651.1"/>
    <property type="molecule type" value="Genomic_DNA"/>
</dbReference>
<evidence type="ECO:0000313" key="3">
    <source>
        <dbReference type="EMBL" id="AIW54955.1"/>
    </source>
</evidence>
<geneLocation type="plasmid" evidence="4">
    <name>pDB2</name>
</geneLocation>
<proteinExistence type="predicted"/>
<organism evidence="4">
    <name type="scientific">Clostridium botulinum</name>
    <dbReference type="NCBI Taxonomy" id="1491"/>
    <lineage>
        <taxon>Bacteria</taxon>
        <taxon>Bacillati</taxon>
        <taxon>Bacillota</taxon>
        <taxon>Clostridia</taxon>
        <taxon>Eubacteriales</taxon>
        <taxon>Clostridiaceae</taxon>
        <taxon>Clostridium</taxon>
    </lineage>
</organism>
<geneLocation type="plasmid" evidence="3">
    <name>pKAPB8</name>
</geneLocation>
<dbReference type="EMBL" id="KJ776583">
    <property type="protein sequence ID" value="AIW54900.1"/>
    <property type="molecule type" value="Genomic_DNA"/>
</dbReference>
<accession>A0A093VZE1</accession>
<geneLocation type="plasmid" evidence="2">
    <name>pKAPB3</name>
</geneLocation>
<evidence type="ECO:0000313" key="1">
    <source>
        <dbReference type="EMBL" id="AIW54651.1"/>
    </source>
</evidence>
<dbReference type="AlphaFoldDB" id="A0A093VZE1"/>
<reference evidence="4" key="1">
    <citation type="journal article" date="2014" name="Genome Biol. Evol.">
        <title>Three classes of plasmid (47-63 kb) carry the type B neurotoxin gene cluster of group II Clostridium botulinum.</title>
        <authorList>
            <person name="Carter A.T."/>
            <person name="Austin J.W."/>
            <person name="Weedmark K.A."/>
            <person name="Corbett C."/>
            <person name="Peck M.W."/>
        </authorList>
    </citation>
    <scope>NUCLEOTIDE SEQUENCE</scope>
    <source>
        <strain evidence="4">DB2</strain>
        <strain evidence="1">KapchunkaB2</strain>
        <strain evidence="2">KapchunkaB3</strain>
        <strain evidence="3">KapchunkaB8</strain>
        <plasmid evidence="4">pDB2</plasmid>
        <plasmid evidence="1">pKAPB2</plasmid>
        <plasmid evidence="2">pKAPB3</plasmid>
        <plasmid evidence="3">pKAPB8</plasmid>
    </source>
</reference>
<evidence type="ECO:0000313" key="4">
    <source>
        <dbReference type="EMBL" id="AIW55010.1"/>
    </source>
</evidence>
<evidence type="ECO:0000313" key="2">
    <source>
        <dbReference type="EMBL" id="AIW54900.1"/>
    </source>
</evidence>
<geneLocation type="plasmid" evidence="1">
    <name>pKAPB2</name>
</geneLocation>
<dbReference type="RefSeq" id="WP_035784565.1">
    <property type="nucleotide sequence ID" value="NZ_KJ776579.1"/>
</dbReference>
<protein>
    <submittedName>
        <fullName evidence="4">Uncharacterized protein</fullName>
    </submittedName>
</protein>